<dbReference type="Pfam" id="PF01379">
    <property type="entry name" value="Porphobil_deam"/>
    <property type="match status" value="1"/>
</dbReference>
<reference evidence="2" key="1">
    <citation type="submission" date="2018-05" db="EMBL/GenBank/DDBJ databases">
        <authorList>
            <person name="Lanie J.A."/>
            <person name="Ng W.-L."/>
            <person name="Kazmierczak K.M."/>
            <person name="Andrzejewski T.M."/>
            <person name="Davidsen T.M."/>
            <person name="Wayne K.J."/>
            <person name="Tettelin H."/>
            <person name="Glass J.I."/>
            <person name="Rusch D."/>
            <person name="Podicherti R."/>
            <person name="Tsui H.-C.T."/>
            <person name="Winkler M.E."/>
        </authorList>
    </citation>
    <scope>NUCLEOTIDE SEQUENCE</scope>
</reference>
<organism evidence="2">
    <name type="scientific">marine metagenome</name>
    <dbReference type="NCBI Taxonomy" id="408172"/>
    <lineage>
        <taxon>unclassified sequences</taxon>
        <taxon>metagenomes</taxon>
        <taxon>ecological metagenomes</taxon>
    </lineage>
</organism>
<gene>
    <name evidence="2" type="ORF">METZ01_LOCUS334421</name>
</gene>
<dbReference type="Gene3D" id="3.40.190.10">
    <property type="entry name" value="Periplasmic binding protein-like II"/>
    <property type="match status" value="1"/>
</dbReference>
<protein>
    <recommendedName>
        <fullName evidence="1">Porphobilinogen deaminase N-terminal domain-containing protein</fullName>
    </recommendedName>
</protein>
<feature type="domain" description="Porphobilinogen deaminase N-terminal" evidence="1">
    <location>
        <begin position="11"/>
        <end position="50"/>
    </location>
</feature>
<dbReference type="GO" id="GO:0033014">
    <property type="term" value="P:tetrapyrrole biosynthetic process"/>
    <property type="evidence" value="ECO:0007669"/>
    <property type="project" value="InterPro"/>
</dbReference>
<dbReference type="EMBL" id="UINC01112545">
    <property type="protein sequence ID" value="SVC81567.1"/>
    <property type="molecule type" value="Genomic_DNA"/>
</dbReference>
<proteinExistence type="predicted"/>
<accession>A0A382Q965</accession>
<sequence>MQKYNFNNHLVRIGSRTSPLAVWQANEVKQKIIQKSKIIKFRTSGDNIVDSN</sequence>
<dbReference type="SUPFAM" id="SSF53850">
    <property type="entry name" value="Periplasmic binding protein-like II"/>
    <property type="match status" value="1"/>
</dbReference>
<name>A0A382Q965_9ZZZZ</name>
<dbReference type="AlphaFoldDB" id="A0A382Q965"/>
<feature type="non-terminal residue" evidence="2">
    <location>
        <position position="52"/>
    </location>
</feature>
<evidence type="ECO:0000259" key="1">
    <source>
        <dbReference type="Pfam" id="PF01379"/>
    </source>
</evidence>
<dbReference type="InterPro" id="IPR022417">
    <property type="entry name" value="Porphobilin_deaminase_N"/>
</dbReference>
<dbReference type="GO" id="GO:0004418">
    <property type="term" value="F:hydroxymethylbilane synthase activity"/>
    <property type="evidence" value="ECO:0007669"/>
    <property type="project" value="InterPro"/>
</dbReference>
<evidence type="ECO:0000313" key="2">
    <source>
        <dbReference type="EMBL" id="SVC81567.1"/>
    </source>
</evidence>